<dbReference type="AlphaFoldDB" id="A0AAD0BUE3"/>
<keyword evidence="1" id="KW-1133">Transmembrane helix</keyword>
<evidence type="ECO:0000313" key="3">
    <source>
        <dbReference type="Proteomes" id="UP000234414"/>
    </source>
</evidence>
<name>A0AAD0BUE3_STEMA</name>
<keyword evidence="1" id="KW-0472">Membrane</keyword>
<dbReference type="Proteomes" id="UP000234414">
    <property type="component" value="Chromosome"/>
</dbReference>
<evidence type="ECO:0000313" key="2">
    <source>
        <dbReference type="EMBL" id="AUI07617.1"/>
    </source>
</evidence>
<dbReference type="RefSeq" id="WP_101765447.1">
    <property type="nucleotide sequence ID" value="NZ_CP025298.1"/>
</dbReference>
<feature type="transmembrane region" description="Helical" evidence="1">
    <location>
        <begin position="6"/>
        <end position="29"/>
    </location>
</feature>
<accession>A0AAD0BUE3</accession>
<proteinExistence type="predicted"/>
<dbReference type="EMBL" id="CP025298">
    <property type="protein sequence ID" value="AUI07617.1"/>
    <property type="molecule type" value="Genomic_DNA"/>
</dbReference>
<gene>
    <name evidence="2" type="ORF">SmaCSM2_10640</name>
</gene>
<keyword evidence="1" id="KW-0812">Transmembrane</keyword>
<protein>
    <submittedName>
        <fullName evidence="2">Uncharacterized protein</fullName>
    </submittedName>
</protein>
<sequence>MVDPLITFVLLAAIAAVSIGAARIVSWLLDRRDHAAVRRAKEAAIVAQARAELAATGWTPDHETLYQAEIAATKRGDLLAPANYAEQQEAANVR</sequence>
<reference evidence="2 3" key="1">
    <citation type="submission" date="2017-12" db="EMBL/GenBank/DDBJ databases">
        <title>Complete Genome Sequence of Stenotrophomonas maltophilia CSM2.</title>
        <authorList>
            <person name="Castro-Jaimes S."/>
            <person name="Lopez-Leal G."/>
            <person name="Barberena Jonas C."/>
            <person name="Bustos P."/>
            <person name="Perez-Oseguera A."/>
            <person name="Cevallos M.A."/>
        </authorList>
    </citation>
    <scope>NUCLEOTIDE SEQUENCE [LARGE SCALE GENOMIC DNA]</scope>
    <source>
        <strain evidence="2 3">CSM2</strain>
    </source>
</reference>
<evidence type="ECO:0000256" key="1">
    <source>
        <dbReference type="SAM" id="Phobius"/>
    </source>
</evidence>
<organism evidence="2 3">
    <name type="scientific">Stenotrophomonas maltophilia</name>
    <name type="common">Pseudomonas maltophilia</name>
    <name type="synonym">Xanthomonas maltophilia</name>
    <dbReference type="NCBI Taxonomy" id="40324"/>
    <lineage>
        <taxon>Bacteria</taxon>
        <taxon>Pseudomonadati</taxon>
        <taxon>Pseudomonadota</taxon>
        <taxon>Gammaproteobacteria</taxon>
        <taxon>Lysobacterales</taxon>
        <taxon>Lysobacteraceae</taxon>
        <taxon>Stenotrophomonas</taxon>
        <taxon>Stenotrophomonas maltophilia group</taxon>
    </lineage>
</organism>